<evidence type="ECO:0000313" key="2">
    <source>
        <dbReference type="Proteomes" id="UP001056619"/>
    </source>
</evidence>
<sequence length="52" mass="5479">MNLHLWSAVLSAVLVAIPEPSSVIEEDPEAPYSGRLYLGSATTASPPFAPEP</sequence>
<dbReference type="Proteomes" id="UP001056619">
    <property type="component" value="Chromosome"/>
</dbReference>
<accession>A0ABY4U7H6</accession>
<protein>
    <submittedName>
        <fullName evidence="1">Uncharacterized protein</fullName>
    </submittedName>
</protein>
<evidence type="ECO:0000313" key="1">
    <source>
        <dbReference type="EMBL" id="USA62035.1"/>
    </source>
</evidence>
<proteinExistence type="predicted"/>
<dbReference type="EMBL" id="CP098494">
    <property type="protein sequence ID" value="USA62035.1"/>
    <property type="molecule type" value="Genomic_DNA"/>
</dbReference>
<dbReference type="RefSeq" id="WP_301642529.1">
    <property type="nucleotide sequence ID" value="NZ_CP098494.1"/>
</dbReference>
<name>A0ABY4U7H6_9SPHN</name>
<reference evidence="1 2" key="1">
    <citation type="submission" date="2022-06" db="EMBL/GenBank/DDBJ databases">
        <authorList>
            <person name="Liu G."/>
        </authorList>
    </citation>
    <scope>NUCLEOTIDE SEQUENCE [LARGE SCALE GENOMIC DNA]</scope>
    <source>
        <strain evidence="1 2">E4</strain>
    </source>
</reference>
<keyword evidence="2" id="KW-1185">Reference proteome</keyword>
<gene>
    <name evidence="1" type="ORF">NCF85_03380</name>
</gene>
<organism evidence="1 2">
    <name type="scientific">Qipengyuania citrea</name>
    <dbReference type="NCBI Taxonomy" id="225971"/>
    <lineage>
        <taxon>Bacteria</taxon>
        <taxon>Pseudomonadati</taxon>
        <taxon>Pseudomonadota</taxon>
        <taxon>Alphaproteobacteria</taxon>
        <taxon>Sphingomonadales</taxon>
        <taxon>Erythrobacteraceae</taxon>
        <taxon>Qipengyuania</taxon>
    </lineage>
</organism>